<dbReference type="EMBL" id="JBHSHB010000012">
    <property type="protein sequence ID" value="MFC4690177.1"/>
    <property type="molecule type" value="Genomic_DNA"/>
</dbReference>
<dbReference type="Pfam" id="PF14307">
    <property type="entry name" value="Glyco_tran_WbsX"/>
    <property type="match status" value="1"/>
</dbReference>
<protein>
    <submittedName>
        <fullName evidence="1">Glycoside hydrolase family 99-like domain-containing protein</fullName>
    </submittedName>
</protein>
<dbReference type="InterPro" id="IPR032719">
    <property type="entry name" value="WbsX"/>
</dbReference>
<accession>A0ABV9L8F2</accession>
<sequence length="361" mass="43368">MSKEIKAIAIHLPQFHPIKENNEWWGNGFTEWTNVSKAKPFFDGHYQPHLPADLGFYDLRLEEARIAQENLARANGIFGFCYYHYWFNGKRILETPLERKLKNVKEDFPFMLCWANENWTRVWDGGEKNILLEQKYSHEDDLLHIRELIKYFKDDRYIKSNGKPVFIIYRPNLFPDIKKTIAIWREEVKAAGFSDIYLGYALGEKNQSLLGEGGFDFSYDFQPNFSNRPSSIKNNLFKRYTTALLRKFKWTIDNRYELFYDYEQFVDLQINTEFKSKVYPGITPMWDNTARRKKNYFALHNSTPQKYAKWLKHIVLNYPWQKMPENYLFINAWNEWAEGNHLEPCQKWGKQYLEETYKALK</sequence>
<dbReference type="PANTHER" id="PTHR41244">
    <property type="entry name" value="RHAMNAN SYNTHESIS F"/>
    <property type="match status" value="1"/>
</dbReference>
<dbReference type="CDD" id="cd11579">
    <property type="entry name" value="Glyco_tran_WbsX"/>
    <property type="match status" value="1"/>
</dbReference>
<proteinExistence type="predicted"/>
<evidence type="ECO:0000313" key="2">
    <source>
        <dbReference type="Proteomes" id="UP001595878"/>
    </source>
</evidence>
<evidence type="ECO:0000313" key="1">
    <source>
        <dbReference type="EMBL" id="MFC4690177.1"/>
    </source>
</evidence>
<comment type="caution">
    <text evidence="1">The sequence shown here is derived from an EMBL/GenBank/DDBJ whole genome shotgun (WGS) entry which is preliminary data.</text>
</comment>
<dbReference type="Gene3D" id="3.20.20.80">
    <property type="entry name" value="Glycosidases"/>
    <property type="match status" value="1"/>
</dbReference>
<dbReference type="RefSeq" id="WP_380033177.1">
    <property type="nucleotide sequence ID" value="NZ_JBHSHB010000012.1"/>
</dbReference>
<keyword evidence="2" id="KW-1185">Reference proteome</keyword>
<dbReference type="Proteomes" id="UP001595878">
    <property type="component" value="Unassembled WGS sequence"/>
</dbReference>
<reference evidence="2" key="1">
    <citation type="journal article" date="2019" name="Int. J. Syst. Evol. Microbiol.">
        <title>The Global Catalogue of Microorganisms (GCM) 10K type strain sequencing project: providing services to taxonomists for standard genome sequencing and annotation.</title>
        <authorList>
            <consortium name="The Broad Institute Genomics Platform"/>
            <consortium name="The Broad Institute Genome Sequencing Center for Infectious Disease"/>
            <person name="Wu L."/>
            <person name="Ma J."/>
        </authorList>
    </citation>
    <scope>NUCLEOTIDE SEQUENCE [LARGE SCALE GENOMIC DNA]</scope>
    <source>
        <strain evidence="2">CGMCC 4.7427</strain>
    </source>
</reference>
<dbReference type="PANTHER" id="PTHR41244:SF1">
    <property type="entry name" value="GLYCOSYLTRANSFERASE"/>
    <property type="match status" value="1"/>
</dbReference>
<organism evidence="1 2">
    <name type="scientific">Dokdonia genika</name>
    <dbReference type="NCBI Taxonomy" id="308113"/>
    <lineage>
        <taxon>Bacteria</taxon>
        <taxon>Pseudomonadati</taxon>
        <taxon>Bacteroidota</taxon>
        <taxon>Flavobacteriia</taxon>
        <taxon>Flavobacteriales</taxon>
        <taxon>Flavobacteriaceae</taxon>
        <taxon>Dokdonia</taxon>
    </lineage>
</organism>
<name>A0ABV9L8F2_9FLAO</name>
<gene>
    <name evidence="1" type="ORF">ACFO5T_07025</name>
</gene>